<dbReference type="Proteomes" id="UP000030706">
    <property type="component" value="Unassembled WGS sequence"/>
</dbReference>
<proteinExistence type="predicted"/>
<organism evidence="1 2">
    <name type="scientific">Aureobasidium pullulans EXF-150</name>
    <dbReference type="NCBI Taxonomy" id="1043002"/>
    <lineage>
        <taxon>Eukaryota</taxon>
        <taxon>Fungi</taxon>
        <taxon>Dikarya</taxon>
        <taxon>Ascomycota</taxon>
        <taxon>Pezizomycotina</taxon>
        <taxon>Dothideomycetes</taxon>
        <taxon>Dothideomycetidae</taxon>
        <taxon>Dothideales</taxon>
        <taxon>Saccotheciaceae</taxon>
        <taxon>Aureobasidium</taxon>
    </lineage>
</organism>
<sequence length="70" mass="8299">MCYYRRALICKGKRNRVRATEISCSNVYLEEIREGSVEVIRMSAYKRNCKRTNRGQYSLPHAASKTRLRR</sequence>
<evidence type="ECO:0000313" key="2">
    <source>
        <dbReference type="Proteomes" id="UP000030706"/>
    </source>
</evidence>
<reference evidence="1 2" key="1">
    <citation type="journal article" date="2014" name="BMC Genomics">
        <title>Genome sequencing of four Aureobasidium pullulans varieties: biotechnological potential, stress tolerance, and description of new species.</title>
        <authorList>
            <person name="Gostin Ar C."/>
            <person name="Ohm R.A."/>
            <person name="Kogej T."/>
            <person name="Sonjak S."/>
            <person name="Turk M."/>
            <person name="Zajc J."/>
            <person name="Zalar P."/>
            <person name="Grube M."/>
            <person name="Sun H."/>
            <person name="Han J."/>
            <person name="Sharma A."/>
            <person name="Chiniquy J."/>
            <person name="Ngan C.Y."/>
            <person name="Lipzen A."/>
            <person name="Barry K."/>
            <person name="Grigoriev I.V."/>
            <person name="Gunde-Cimerman N."/>
        </authorList>
    </citation>
    <scope>NUCLEOTIDE SEQUENCE [LARGE SCALE GENOMIC DNA]</scope>
    <source>
        <strain evidence="1 2">EXF-150</strain>
    </source>
</reference>
<gene>
    <name evidence="1" type="ORF">M438DRAFT_120070</name>
</gene>
<dbReference type="RefSeq" id="XP_029756124.1">
    <property type="nucleotide sequence ID" value="XM_029898742.1"/>
</dbReference>
<accession>A0A074XD24</accession>
<dbReference type="EMBL" id="KL585001">
    <property type="protein sequence ID" value="KEQ79937.1"/>
    <property type="molecule type" value="Genomic_DNA"/>
</dbReference>
<name>A0A074XD24_AURPU</name>
<dbReference type="AlphaFoldDB" id="A0A074XD24"/>
<dbReference type="GeneID" id="40741048"/>
<keyword evidence="2" id="KW-1185">Reference proteome</keyword>
<evidence type="ECO:0000313" key="1">
    <source>
        <dbReference type="EMBL" id="KEQ79937.1"/>
    </source>
</evidence>
<protein>
    <submittedName>
        <fullName evidence="1">Uncharacterized protein</fullName>
    </submittedName>
</protein>
<dbReference type="HOGENOM" id="CLU_2757373_0_0_1"/>